<comment type="cofactor">
    <cofactor evidence="2">
        <name>[4Fe-4S] cluster</name>
        <dbReference type="ChEBI" id="CHEBI:49883"/>
    </cofactor>
</comment>
<comment type="caution">
    <text evidence="12">The sequence shown here is derived from an EMBL/GenBank/DDBJ whole genome shotgun (WGS) entry which is preliminary data.</text>
</comment>
<dbReference type="Pfam" id="PF01568">
    <property type="entry name" value="Molydop_binding"/>
    <property type="match status" value="1"/>
</dbReference>
<keyword evidence="10" id="KW-0534">Nitrate assimilation</keyword>
<dbReference type="CDD" id="cd02791">
    <property type="entry name" value="MopB_CT_Nitrate-R-NapA-like"/>
    <property type="match status" value="1"/>
</dbReference>
<dbReference type="InterPro" id="IPR050123">
    <property type="entry name" value="Prok_molybdopt-oxidoreductase"/>
</dbReference>
<keyword evidence="13" id="KW-1185">Reference proteome</keyword>
<dbReference type="Proteomes" id="UP001156882">
    <property type="component" value="Unassembled WGS sequence"/>
</dbReference>
<organism evidence="12 13">
    <name type="scientific">Labrys miyagiensis</name>
    <dbReference type="NCBI Taxonomy" id="346912"/>
    <lineage>
        <taxon>Bacteria</taxon>
        <taxon>Pseudomonadati</taxon>
        <taxon>Pseudomonadota</taxon>
        <taxon>Alphaproteobacteria</taxon>
        <taxon>Hyphomicrobiales</taxon>
        <taxon>Xanthobacteraceae</taxon>
        <taxon>Labrys</taxon>
    </lineage>
</organism>
<dbReference type="Pfam" id="PF00384">
    <property type="entry name" value="Molybdopterin"/>
    <property type="match status" value="1"/>
</dbReference>
<dbReference type="InterPro" id="IPR006657">
    <property type="entry name" value="MoPterin_dinucl-bd_dom"/>
</dbReference>
<evidence type="ECO:0000256" key="6">
    <source>
        <dbReference type="ARBA" id="ARBA00022723"/>
    </source>
</evidence>
<evidence type="ECO:0000256" key="2">
    <source>
        <dbReference type="ARBA" id="ARBA00001966"/>
    </source>
</evidence>
<keyword evidence="7" id="KW-0560">Oxidoreductase</keyword>
<dbReference type="InterPro" id="IPR009010">
    <property type="entry name" value="Asp_de-COase-like_dom_sf"/>
</dbReference>
<dbReference type="InterPro" id="IPR006963">
    <property type="entry name" value="Mopterin_OxRdtase_4Fe-4S_dom"/>
</dbReference>
<evidence type="ECO:0000259" key="11">
    <source>
        <dbReference type="PROSITE" id="PS51669"/>
    </source>
</evidence>
<evidence type="ECO:0000313" key="13">
    <source>
        <dbReference type="Proteomes" id="UP001156882"/>
    </source>
</evidence>
<dbReference type="InterPro" id="IPR041854">
    <property type="entry name" value="BFD-like_2Fe2S-bd_dom_sf"/>
</dbReference>
<evidence type="ECO:0000256" key="3">
    <source>
        <dbReference type="ARBA" id="ARBA00008747"/>
    </source>
</evidence>
<dbReference type="InterPro" id="IPR007419">
    <property type="entry name" value="BFD-like_2Fe2S-bd_dom"/>
</dbReference>
<dbReference type="SUPFAM" id="SSF50692">
    <property type="entry name" value="ADC-like"/>
    <property type="match status" value="1"/>
</dbReference>
<keyword evidence="8" id="KW-0408">Iron</keyword>
<dbReference type="Pfam" id="PF04879">
    <property type="entry name" value="Molybdop_Fe4S4"/>
    <property type="match status" value="1"/>
</dbReference>
<dbReference type="SMART" id="SM00926">
    <property type="entry name" value="Molybdop_Fe4S4"/>
    <property type="match status" value="1"/>
</dbReference>
<evidence type="ECO:0000256" key="5">
    <source>
        <dbReference type="ARBA" id="ARBA00022505"/>
    </source>
</evidence>
<evidence type="ECO:0000256" key="9">
    <source>
        <dbReference type="ARBA" id="ARBA00023014"/>
    </source>
</evidence>
<gene>
    <name evidence="12" type="primary">nasA</name>
    <name evidence="12" type="ORF">GCM10007874_03270</name>
</gene>
<dbReference type="EMBL" id="BSPC01000005">
    <property type="protein sequence ID" value="GLS17312.1"/>
    <property type="molecule type" value="Genomic_DNA"/>
</dbReference>
<dbReference type="PANTHER" id="PTHR43105">
    <property type="entry name" value="RESPIRATORY NITRATE REDUCTASE"/>
    <property type="match status" value="1"/>
</dbReference>
<dbReference type="Gene3D" id="3.40.50.740">
    <property type="match status" value="1"/>
</dbReference>
<proteinExistence type="inferred from homology"/>
<feature type="domain" description="4Fe-4S Mo/W bis-MGD-type" evidence="11">
    <location>
        <begin position="17"/>
        <end position="73"/>
    </location>
</feature>
<dbReference type="Gene3D" id="1.10.10.1100">
    <property type="entry name" value="BFD-like [2Fe-2S]-binding domain"/>
    <property type="match status" value="1"/>
</dbReference>
<dbReference type="Gene3D" id="2.20.25.90">
    <property type="entry name" value="ADC-like domains"/>
    <property type="match status" value="1"/>
</dbReference>
<evidence type="ECO:0000313" key="12">
    <source>
        <dbReference type="EMBL" id="GLS17312.1"/>
    </source>
</evidence>
<keyword evidence="9" id="KW-0411">Iron-sulfur</keyword>
<sequence>MNINAPAPGLLATTPLPTPTKTTCAYCGVGCGVIATPDGLGGAAIAGDPAHPANLGRLCVKGAALGETLGTGHRILHPAIHGVRTTWNRALDAVAKGIRDTVDMHGPDAVAFYLSGQLLTEDYYVANKLMKGFIGSSNVDTNSRLCMASTVAGHRRAFGADIVPNCYEDLDEADLVILTGSNTAWCHPVLWQRIEQAKARRGTRIVTIDPRRTVTADSADLHLPIAPGMDSVLFARLLVEIAERNELDSNYIARNTIGFDAALANAQEIAPSRAEAAARCGVNEIDLATFIEWWLATPRTVTCFSQGVNQSAQGTDKVNAILNVHLASGRIGKPGAGPFSLTGQPNAMGGREVGGLANQLAAHMGFSAEDIDRVGRFWQAPRMARGEGKKAVAMFEAIERGEIKALWVLCTNPAASLPRADAIRAALRKLDFLAVSEINAHADSLIEAATVVLPAAAWGEKDGTVTNSERCISRQRPFLSLPGEAKPDWWQICEVAKRLGHGVAFDYASPATIFREHAALSAFENEGERLFDIGALADLADEAYDALEPVQWPLPRGATAGTKRLYAEGGFTHADGKAHFVVLAPPVLKAERSADYPLLLNTGRVRDQWHTMTRTGLSPRLAQHRNAPFVEVHPEDAARYGLTDGDFAAVSSPHGQVELRVVVTDAQQRGSLFAPIHWTDATAARARVGSLIHALTDPVSGQPDSKAVPVAIRPWTMRAQGFIVSRRRLPMPAWLNHARMTVDEGEVVSFASPRAPDALHDLLSNWLNLWTSPLNQRNPASGLYRSASLVRNRLEILLSTSPEPDETGLAWATELLAKESIDAATRRFILAGRPPSAAGSTGRQVCACFGVRSGAIEEAARAGADSVEAIGKVLKAGTNCGSCQPEIRKLLEGMRMGV</sequence>
<keyword evidence="5" id="KW-0500">Molybdenum</keyword>
<dbReference type="InterPro" id="IPR006656">
    <property type="entry name" value="Mopterin_OxRdtase"/>
</dbReference>
<comment type="cofactor">
    <cofactor evidence="1">
        <name>Mo-bis(molybdopterin guanine dinucleotide)</name>
        <dbReference type="ChEBI" id="CHEBI:60539"/>
    </cofactor>
</comment>
<reference evidence="13" key="1">
    <citation type="journal article" date="2019" name="Int. J. Syst. Evol. Microbiol.">
        <title>The Global Catalogue of Microorganisms (GCM) 10K type strain sequencing project: providing services to taxonomists for standard genome sequencing and annotation.</title>
        <authorList>
            <consortium name="The Broad Institute Genomics Platform"/>
            <consortium name="The Broad Institute Genome Sequencing Center for Infectious Disease"/>
            <person name="Wu L."/>
            <person name="Ma J."/>
        </authorList>
    </citation>
    <scope>NUCLEOTIDE SEQUENCE [LARGE SCALE GENOMIC DNA]</scope>
    <source>
        <strain evidence="13">NBRC 101365</strain>
    </source>
</reference>
<name>A0ABQ6CAB0_9HYPH</name>
<dbReference type="SUPFAM" id="SSF53706">
    <property type="entry name" value="Formate dehydrogenase/DMSO reductase, domains 1-3"/>
    <property type="match status" value="1"/>
</dbReference>
<accession>A0ABQ6CAB0</accession>
<evidence type="ECO:0000256" key="1">
    <source>
        <dbReference type="ARBA" id="ARBA00001942"/>
    </source>
</evidence>
<evidence type="ECO:0000256" key="7">
    <source>
        <dbReference type="ARBA" id="ARBA00023002"/>
    </source>
</evidence>
<keyword evidence="6" id="KW-0479">Metal-binding</keyword>
<evidence type="ECO:0000256" key="4">
    <source>
        <dbReference type="ARBA" id="ARBA00022485"/>
    </source>
</evidence>
<dbReference type="Gene3D" id="2.40.40.20">
    <property type="match status" value="1"/>
</dbReference>
<comment type="similarity">
    <text evidence="3">Belongs to the prokaryotic molybdopterin-containing oxidoreductase family. NasA/NapA/NarB subfamily.</text>
</comment>
<dbReference type="InterPro" id="IPR041957">
    <property type="entry name" value="CT_Nitrate-R-NapA-like"/>
</dbReference>
<keyword evidence="4" id="KW-0004">4Fe-4S</keyword>
<protein>
    <submittedName>
        <fullName evidence="12">Nitrate reductase</fullName>
    </submittedName>
</protein>
<dbReference type="PROSITE" id="PS51669">
    <property type="entry name" value="4FE4S_MOW_BIS_MGD"/>
    <property type="match status" value="1"/>
</dbReference>
<dbReference type="Gene3D" id="3.40.228.10">
    <property type="entry name" value="Dimethylsulfoxide Reductase, domain 2"/>
    <property type="match status" value="1"/>
</dbReference>
<dbReference type="CDD" id="cd02754">
    <property type="entry name" value="MopB_Nitrate-R-NapA-like"/>
    <property type="match status" value="1"/>
</dbReference>
<dbReference type="PANTHER" id="PTHR43105:SF9">
    <property type="entry name" value="NADPH-FE(3+) OXIDOREDUCTASE SUBUNIT ALPHA"/>
    <property type="match status" value="1"/>
</dbReference>
<dbReference type="Pfam" id="PF04324">
    <property type="entry name" value="Fer2_BFD"/>
    <property type="match status" value="1"/>
</dbReference>
<evidence type="ECO:0000256" key="10">
    <source>
        <dbReference type="ARBA" id="ARBA00023063"/>
    </source>
</evidence>
<dbReference type="RefSeq" id="WP_284310137.1">
    <property type="nucleotide sequence ID" value="NZ_BSPC01000005.1"/>
</dbReference>
<evidence type="ECO:0000256" key="8">
    <source>
        <dbReference type="ARBA" id="ARBA00023004"/>
    </source>
</evidence>